<dbReference type="Proteomes" id="UP000472271">
    <property type="component" value="Chromosome 11"/>
</dbReference>
<evidence type="ECO:0000313" key="8">
    <source>
        <dbReference type="Proteomes" id="UP000472271"/>
    </source>
</evidence>
<keyword evidence="3" id="KW-0333">Golgi apparatus</keyword>
<accession>A0A673ALH0</accession>
<evidence type="ECO:0000256" key="3">
    <source>
        <dbReference type="ARBA" id="ARBA00023034"/>
    </source>
</evidence>
<evidence type="ECO:0000256" key="2">
    <source>
        <dbReference type="ARBA" id="ARBA00008459"/>
    </source>
</evidence>
<proteinExistence type="inferred from homology"/>
<reference evidence="7" key="2">
    <citation type="submission" date="2025-08" db="UniProtKB">
        <authorList>
            <consortium name="Ensembl"/>
        </authorList>
    </citation>
    <scope>IDENTIFICATION</scope>
</reference>
<dbReference type="PANTHER" id="PTHR21512">
    <property type="entry name" value="TRAFFICKING PROTEIN PARTICLE COMPLEX SUBUNIT 9"/>
    <property type="match status" value="1"/>
</dbReference>
<evidence type="ECO:0000256" key="1">
    <source>
        <dbReference type="ARBA" id="ARBA00004555"/>
    </source>
</evidence>
<protein>
    <submittedName>
        <fullName evidence="7">Trafficking protein particle complex 9</fullName>
    </submittedName>
</protein>
<evidence type="ECO:0000259" key="6">
    <source>
        <dbReference type="Pfam" id="PF26254"/>
    </source>
</evidence>
<dbReference type="InterPro" id="IPR013935">
    <property type="entry name" value="Trs120_TRAPPC9"/>
</dbReference>
<gene>
    <name evidence="7" type="primary">trappc9</name>
</gene>
<evidence type="ECO:0000313" key="7">
    <source>
        <dbReference type="Ensembl" id="ENSSORP00005029498.1"/>
    </source>
</evidence>
<feature type="domain" description="Trs120/TRAPPC9 TPR region" evidence="5">
    <location>
        <begin position="313"/>
        <end position="457"/>
    </location>
</feature>
<dbReference type="GO" id="GO:0005802">
    <property type="term" value="C:trans-Golgi network"/>
    <property type="evidence" value="ECO:0007669"/>
    <property type="project" value="TreeGrafter"/>
</dbReference>
<reference evidence="7" key="3">
    <citation type="submission" date="2025-09" db="UniProtKB">
        <authorList>
            <consortium name="Ensembl"/>
        </authorList>
    </citation>
    <scope>IDENTIFICATION</scope>
</reference>
<feature type="domain" description="Trs120/TRAPPC9 N-terminal" evidence="4">
    <location>
        <begin position="186"/>
        <end position="247"/>
    </location>
</feature>
<dbReference type="AlphaFoldDB" id="A0A673ALH0"/>
<comment type="subcellular location">
    <subcellularLocation>
        <location evidence="1">Golgi apparatus</location>
    </subcellularLocation>
</comment>
<dbReference type="Pfam" id="PF08626">
    <property type="entry name" value="TRAPPC9-Trs120"/>
    <property type="match status" value="1"/>
</dbReference>
<dbReference type="InterPro" id="IPR058564">
    <property type="entry name" value="TPR_TRAPPC9_Trs120"/>
</dbReference>
<keyword evidence="8" id="KW-1185">Reference proteome</keyword>
<reference evidence="7" key="1">
    <citation type="submission" date="2019-06" db="EMBL/GenBank/DDBJ databases">
        <authorList>
            <consortium name="Wellcome Sanger Institute Data Sharing"/>
        </authorList>
    </citation>
    <scope>NUCLEOTIDE SEQUENCE [LARGE SCALE GENOMIC DNA]</scope>
</reference>
<evidence type="ECO:0000259" key="5">
    <source>
        <dbReference type="Pfam" id="PF26251"/>
    </source>
</evidence>
<dbReference type="InterPro" id="IPR058563">
    <property type="entry name" value="Trs120_TRAPPC9_N"/>
</dbReference>
<dbReference type="Pfam" id="PF26251">
    <property type="entry name" value="TPR_TRAPPC9-Trs120"/>
    <property type="match status" value="1"/>
</dbReference>
<dbReference type="InterPro" id="IPR058565">
    <property type="entry name" value="Ig_TRAPPC9_Trs120_1st"/>
</dbReference>
<evidence type="ECO:0000259" key="4">
    <source>
        <dbReference type="Pfam" id="PF08626"/>
    </source>
</evidence>
<dbReference type="PANTHER" id="PTHR21512:SF5">
    <property type="entry name" value="TRAFFICKING PROTEIN PARTICLE COMPLEX SUBUNIT 9"/>
    <property type="match status" value="1"/>
</dbReference>
<name>A0A673ALH0_9TELE</name>
<feature type="domain" description="Trs120/TRAPPC9 first Ig-like" evidence="6">
    <location>
        <begin position="488"/>
        <end position="616"/>
    </location>
</feature>
<dbReference type="Pfam" id="PF26254">
    <property type="entry name" value="Ig_TRAPPC9-Trs120_1st"/>
    <property type="match status" value="1"/>
</dbReference>
<comment type="similarity">
    <text evidence="2">Belongs to the NIBP family.</text>
</comment>
<organism evidence="7 8">
    <name type="scientific">Sphaeramia orbicularis</name>
    <name type="common">orbiculate cardinalfish</name>
    <dbReference type="NCBI Taxonomy" id="375764"/>
    <lineage>
        <taxon>Eukaryota</taxon>
        <taxon>Metazoa</taxon>
        <taxon>Chordata</taxon>
        <taxon>Craniata</taxon>
        <taxon>Vertebrata</taxon>
        <taxon>Euteleostomi</taxon>
        <taxon>Actinopterygii</taxon>
        <taxon>Neopterygii</taxon>
        <taxon>Teleostei</taxon>
        <taxon>Neoteleostei</taxon>
        <taxon>Acanthomorphata</taxon>
        <taxon>Gobiaria</taxon>
        <taxon>Kurtiformes</taxon>
        <taxon>Apogonoidei</taxon>
        <taxon>Apogonidae</taxon>
        <taxon>Apogoninae</taxon>
        <taxon>Sphaeramia</taxon>
    </lineage>
</organism>
<sequence>MSVPDYMQCAEDHQTVLVVVQPVGIVPEDQFFKIYKRIASVSQVSIRDSQRLLYIRYRHHYLPENNEWGDFQTHRKVVGLIAITTCNSAKEWPQTAERFHGQKEVYSSTLYDSRLLVFGLQGEIAEQQRTDVAFYPSFEDCSDVEKRVEDFVESIFIVLESKRLDRATDKSGDKIPLLCVPFEKKDFVGLDTDSRHYKKRCQGRMRKHVGDLCLQAGMLQDALVHYHMAVELLRGVNDFLWLGGALTANGISADTSTEIGRAKNCLSPEDIIEKYKEAISYYGKYKNAGVIELEACVKAVRVLAIQKRAREASEFLQNAVYINLGQLSEEEKIQRYSILSELYELIGFHRKSAFFKRVAAMQCVAPTIPEPGWRACYKLLLETLPGYSLSLDPKDFSKGTHRGWAAVQMRLLHELVYASRRMGNPGLSVRHLSFLLQTMLDFLSDQEKKEVTQSLENYTSKCPGGMEVITLPDGLKLPPVPFTKLPIVRSVKLLNLPVSLRPHKVKGLLGQNISTASPFIYSPIIMHNRGDERCKKIDFQWVQGDVCEVQLMVYNPMPYELRVENMGLLTSGVEFESLPAALSLPAESGLYPVTLVGVPRTAGNITVNGYHTSVFGVTSDCLLESLPNVKTSGCLVEVIPSLPRLQLSTSLPRSAHTPQSKEELSSSVSVQLFNGETQQLTITLENIGSEDIESLELTSKIVNTKEKVFGEFLSWDLEDAVSHLPLKPGQAVTLTVCIKVKLDFSGQENLLQDLNDDGISVTGLPISSPLRQVLKPRPETKSVGGESGKAEYSHTKILEAVLNFKYSGGTGKVEGYYRELSLGVHVDVEPSVFFTRVSTLPATSTRQCHLLLDIFNPTEHELTVSAKNNQDLVLHASECQRMAIQVDKFDFESLPQPDQETVRFANPKQLEEERQHAQGCQINSKLGICWSIISFY</sequence>
<dbReference type="Ensembl" id="ENSSORT00005030331.1">
    <property type="protein sequence ID" value="ENSSORP00005029498.1"/>
    <property type="gene ID" value="ENSSORG00005014067.1"/>
</dbReference>